<accession>A0A2W4QNN1</accession>
<evidence type="ECO:0000313" key="1">
    <source>
        <dbReference type="EMBL" id="PZN73602.1"/>
    </source>
</evidence>
<dbReference type="NCBIfam" id="NF040576">
    <property type="entry name" value="T2SS_GspM_XpsM"/>
    <property type="match status" value="1"/>
</dbReference>
<dbReference type="InterPro" id="IPR014717">
    <property type="entry name" value="Transl_elong_EF1B/ribsomal_bS6"/>
</dbReference>
<dbReference type="Gene3D" id="3.30.70.60">
    <property type="match status" value="1"/>
</dbReference>
<name>A0A2W4QNN1_9GAMM</name>
<organism evidence="1 2">
    <name type="scientific">Candidatus Methylumidiphilus alinenensis</name>
    <dbReference type="NCBI Taxonomy" id="2202197"/>
    <lineage>
        <taxon>Bacteria</taxon>
        <taxon>Pseudomonadati</taxon>
        <taxon>Pseudomonadota</taxon>
        <taxon>Gammaproteobacteria</taxon>
        <taxon>Methylococcales</taxon>
        <taxon>Candidatus Methylumidiphilus</taxon>
    </lineage>
</organism>
<comment type="caution">
    <text evidence="1">The sequence shown here is derived from an EMBL/GenBank/DDBJ whole genome shotgun (WGS) entry which is preliminary data.</text>
</comment>
<dbReference type="Proteomes" id="UP000249396">
    <property type="component" value="Unassembled WGS sequence"/>
</dbReference>
<protein>
    <submittedName>
        <fullName evidence="1">General secretion pathway protein</fullName>
    </submittedName>
</protein>
<sequence length="197" mass="22024">MGGFLKNRLNKSRIAALALLLGMVLIFSLGLFGPLLAISESYRERIEDSEFKLQKLRNIAAEKDFWLKRLEEIKMQGKAEGRLIARDTAALASADLQSLIKEAVNRAGGELISTQVIPEHKEEQFNRVAVKVRMTGSTQALRDILHSFESGHPILFVDNLNIRPIRNVQPMLPGRKAGKVTDKLSVDFDVIGYIRGN</sequence>
<dbReference type="AlphaFoldDB" id="A0A2W4QNN1"/>
<reference evidence="1 2" key="1">
    <citation type="journal article" date="2018" name="Aquat. Microb. Ecol.">
        <title>Gammaproteobacterial methanotrophs dominate.</title>
        <authorList>
            <person name="Rissanen A.J."/>
            <person name="Saarenheimo J."/>
            <person name="Tiirola M."/>
            <person name="Peura S."/>
            <person name="Aalto S.L."/>
            <person name="Karvinen A."/>
            <person name="Nykanen H."/>
        </authorList>
    </citation>
    <scope>NUCLEOTIDE SEQUENCE [LARGE SCALE GENOMIC DNA]</scope>
    <source>
        <strain evidence="1">AMbin10</strain>
    </source>
</reference>
<proteinExistence type="predicted"/>
<dbReference type="EMBL" id="QJPH01000452">
    <property type="protein sequence ID" value="PZN73602.1"/>
    <property type="molecule type" value="Genomic_DNA"/>
</dbReference>
<dbReference type="Pfam" id="PF10741">
    <property type="entry name" value="T2SSM_b"/>
    <property type="match status" value="1"/>
</dbReference>
<gene>
    <name evidence="1" type="ORF">DM484_22375</name>
</gene>
<evidence type="ECO:0000313" key="2">
    <source>
        <dbReference type="Proteomes" id="UP000249396"/>
    </source>
</evidence>
<dbReference type="InterPro" id="IPR034756">
    <property type="entry name" value="T2SSM_b"/>
</dbReference>